<sequence length="945" mass="107060">MRISLTSIKGARGFSTTSSEKIVASILFERLPVVIPKIDRVVYAFQEFSGKGDYQMDYVPAPRISEADKTNDRKSLQRALDRRLYLLIYGNSYGAPSGKPVWHFPEKVYDSEETLRKCAESALTYVLGDLSHTYFVGNAPMGQHGSEVNATWDVQESLAWWIRLGDNSHPKNTSSSSSFSRNFEFLIQKTTCHSRVHCRYLLRSSSPPPPAHLRLYLRRLLNHNKKNPLYFGDSAGEKHSQRGVCETLLAFGLEDLRATISSGEPPTYIQEMMKMMKAMEERAKASDEMANERFTVMEERIVQLSKTVNGGTGKALESPATADGEDMSGTHNGRFIDLVNQTPTKNTVTSAIESSYVTKEQLQRVLEQKNKTLSFSEFDLKLPYAASIAAKHYPKDYTSPKFKLFDGKTGDAREHVMKFVETLGVAGLDDDLKLKEFSKSLTGKAYTWFVNLKSGEDVMDYIQRFRERVLDVHDAHNEKELVKVCIHGMFDEYRIHLENLPLDTFATLVEAARRTNSTIQRQKESYNKRNVHVVQFRERDERSGGNRPPKRSKKDFQGEDDAPPFPVSVERVRALLREWIRDGQINLPYATRLPTAQEKADAKYCDYHRTVNHPFAKCRNMRRLIHRGVQKGEIVINDTGVHNNPLPDHGGQANAVIHSLLDEPEDHHSEDTSVAIVMTSTIAASILKTPNLRRFFDLLGFYEEARKEAAEELVQIANKYHAEGGFVESKIKRLGRAYANAIVFTEADMCTPHDNQNKPLYVESTINGVHIKRTFIDDGSGLNLMSLTTLRALGIDRGSLRHPMTINSFDNRGTRTLGCVLVNFKIGNIQEQTRFHVIDADVAYHNGKEIFIPTTKASFEKSEVRYAETSFFDEVAEKEEGVLSLPMGIPLPPLQEYGEGSKNNMKYNRKRTRRGGKRRRCSTSEGYKVPEKGVTSHTKSNKDLV</sequence>
<evidence type="ECO:0000313" key="2">
    <source>
        <dbReference type="EMBL" id="OMO94501.1"/>
    </source>
</evidence>
<accession>A0A1R3JI44</accession>
<name>A0A1R3JI44_COCAP</name>
<dbReference type="AlphaFoldDB" id="A0A1R3JI44"/>
<dbReference type="STRING" id="210143.A0A1R3JI44"/>
<gene>
    <name evidence="2" type="ORF">CCACVL1_05965</name>
</gene>
<evidence type="ECO:0000256" key="1">
    <source>
        <dbReference type="SAM" id="MobiDB-lite"/>
    </source>
</evidence>
<dbReference type="Gramene" id="OMO94501">
    <property type="protein sequence ID" value="OMO94501"/>
    <property type="gene ID" value="CCACVL1_05965"/>
</dbReference>
<dbReference type="GO" id="GO:0003735">
    <property type="term" value="F:structural constituent of ribosome"/>
    <property type="evidence" value="ECO:0007669"/>
    <property type="project" value="InterPro"/>
</dbReference>
<keyword evidence="2" id="KW-0689">Ribosomal protein</keyword>
<dbReference type="PANTHER" id="PTHR13124">
    <property type="entry name" value="39S RIBOSOMAL PROTEIN L46, MITOCHONDRIAL PRECURSOR-RELATED"/>
    <property type="match status" value="1"/>
</dbReference>
<dbReference type="Gene3D" id="3.90.79.10">
    <property type="entry name" value="Nucleoside Triphosphate Pyrophosphohydrolase"/>
    <property type="match status" value="1"/>
</dbReference>
<proteinExistence type="predicted"/>
<dbReference type="PANTHER" id="PTHR13124:SF12">
    <property type="entry name" value="LARGE RIBOSOMAL SUBUNIT PROTEIN ML46"/>
    <property type="match status" value="1"/>
</dbReference>
<dbReference type="GO" id="GO:0005762">
    <property type="term" value="C:mitochondrial large ribosomal subunit"/>
    <property type="evidence" value="ECO:0007669"/>
    <property type="project" value="TreeGrafter"/>
</dbReference>
<dbReference type="InterPro" id="IPR021109">
    <property type="entry name" value="Peptidase_aspartic_dom_sf"/>
</dbReference>
<dbReference type="OrthoDB" id="1182086at2759"/>
<evidence type="ECO:0000313" key="3">
    <source>
        <dbReference type="Proteomes" id="UP000188268"/>
    </source>
</evidence>
<feature type="compositionally biased region" description="Basic residues" evidence="1">
    <location>
        <begin position="907"/>
        <end position="921"/>
    </location>
</feature>
<dbReference type="Gene3D" id="2.40.70.10">
    <property type="entry name" value="Acid Proteases"/>
    <property type="match status" value="1"/>
</dbReference>
<reference evidence="2 3" key="1">
    <citation type="submission" date="2013-09" db="EMBL/GenBank/DDBJ databases">
        <title>Corchorus capsularis genome sequencing.</title>
        <authorList>
            <person name="Alam M."/>
            <person name="Haque M.S."/>
            <person name="Islam M.S."/>
            <person name="Emdad E.M."/>
            <person name="Islam M.M."/>
            <person name="Ahmed B."/>
            <person name="Halim A."/>
            <person name="Hossen Q.M.M."/>
            <person name="Hossain M.Z."/>
            <person name="Ahmed R."/>
            <person name="Khan M.M."/>
            <person name="Islam R."/>
            <person name="Rashid M.M."/>
            <person name="Khan S.A."/>
            <person name="Rahman M.S."/>
            <person name="Alam M."/>
        </authorList>
    </citation>
    <scope>NUCLEOTIDE SEQUENCE [LARGE SCALE GENOMIC DNA]</scope>
    <source>
        <strain evidence="3">cv. CVL-1</strain>
        <tissue evidence="2">Whole seedling</tissue>
    </source>
</reference>
<dbReference type="EMBL" id="AWWV01007837">
    <property type="protein sequence ID" value="OMO94501.1"/>
    <property type="molecule type" value="Genomic_DNA"/>
</dbReference>
<comment type="caution">
    <text evidence="2">The sequence shown here is derived from an EMBL/GenBank/DDBJ whole genome shotgun (WGS) entry which is preliminary data.</text>
</comment>
<dbReference type="CDD" id="cd00303">
    <property type="entry name" value="retropepsin_like"/>
    <property type="match status" value="1"/>
</dbReference>
<feature type="region of interest" description="Disordered" evidence="1">
    <location>
        <begin position="896"/>
        <end position="945"/>
    </location>
</feature>
<keyword evidence="2" id="KW-0687">Ribonucleoprotein</keyword>
<dbReference type="InterPro" id="IPR040008">
    <property type="entry name" value="Ribosomal_mL46"/>
</dbReference>
<keyword evidence="3" id="KW-1185">Reference proteome</keyword>
<feature type="compositionally biased region" description="Basic and acidic residues" evidence="1">
    <location>
        <begin position="535"/>
        <end position="544"/>
    </location>
</feature>
<organism evidence="2 3">
    <name type="scientific">Corchorus capsularis</name>
    <name type="common">Jute</name>
    <dbReference type="NCBI Taxonomy" id="210143"/>
    <lineage>
        <taxon>Eukaryota</taxon>
        <taxon>Viridiplantae</taxon>
        <taxon>Streptophyta</taxon>
        <taxon>Embryophyta</taxon>
        <taxon>Tracheophyta</taxon>
        <taxon>Spermatophyta</taxon>
        <taxon>Magnoliopsida</taxon>
        <taxon>eudicotyledons</taxon>
        <taxon>Gunneridae</taxon>
        <taxon>Pentapetalae</taxon>
        <taxon>rosids</taxon>
        <taxon>malvids</taxon>
        <taxon>Malvales</taxon>
        <taxon>Malvaceae</taxon>
        <taxon>Grewioideae</taxon>
        <taxon>Apeibeae</taxon>
        <taxon>Corchorus</taxon>
    </lineage>
</organism>
<feature type="region of interest" description="Disordered" evidence="1">
    <location>
        <begin position="530"/>
        <end position="565"/>
    </location>
</feature>
<dbReference type="Proteomes" id="UP000188268">
    <property type="component" value="Unassembled WGS sequence"/>
</dbReference>
<protein>
    <submittedName>
        <fullName evidence="2">Ribosomal protein L46</fullName>
    </submittedName>
</protein>